<protein>
    <submittedName>
        <fullName evidence="1">Uncharacterized protein</fullName>
    </submittedName>
</protein>
<proteinExistence type="predicted"/>
<keyword evidence="2" id="KW-1185">Reference proteome</keyword>
<gene>
    <name evidence="1" type="ORF">LX78_00092</name>
</gene>
<dbReference type="RefSeq" id="WP_109680678.1">
    <property type="nucleotide sequence ID" value="NZ_QGGP01000001.1"/>
</dbReference>
<reference evidence="1 2" key="1">
    <citation type="submission" date="2018-05" db="EMBL/GenBank/DDBJ databases">
        <title>Genomic Encyclopedia of Archaeal and Bacterial Type Strains, Phase II (KMG-II): from individual species to whole genera.</title>
        <authorList>
            <person name="Goeker M."/>
        </authorList>
    </citation>
    <scope>NUCLEOTIDE SEQUENCE [LARGE SCALE GENOMIC DNA]</scope>
    <source>
        <strain evidence="1 2">DSM 22637</strain>
    </source>
</reference>
<accession>A0A316DUZ1</accession>
<dbReference type="Proteomes" id="UP000245430">
    <property type="component" value="Unassembled WGS sequence"/>
</dbReference>
<dbReference type="PROSITE" id="PS51257">
    <property type="entry name" value="PROKAR_LIPOPROTEIN"/>
    <property type="match status" value="1"/>
</dbReference>
<evidence type="ECO:0000313" key="1">
    <source>
        <dbReference type="EMBL" id="PWK20393.1"/>
    </source>
</evidence>
<dbReference type="EMBL" id="QGGP01000001">
    <property type="protein sequence ID" value="PWK20393.1"/>
    <property type="molecule type" value="Genomic_DNA"/>
</dbReference>
<organism evidence="1 2">
    <name type="scientific">Xanthomarina spongicola</name>
    <dbReference type="NCBI Taxonomy" id="570520"/>
    <lineage>
        <taxon>Bacteria</taxon>
        <taxon>Pseudomonadati</taxon>
        <taxon>Bacteroidota</taxon>
        <taxon>Flavobacteriia</taxon>
        <taxon>Flavobacteriales</taxon>
        <taxon>Flavobacteriaceae</taxon>
        <taxon>Xanthomarina</taxon>
    </lineage>
</organism>
<evidence type="ECO:0000313" key="2">
    <source>
        <dbReference type="Proteomes" id="UP000245430"/>
    </source>
</evidence>
<dbReference type="AlphaFoldDB" id="A0A316DUZ1"/>
<sequence>MKKLFIISFLSVFVFSCSNEDTYSTLDKFDTSNFSTKQFVGNIVAFQKNNEVKLGIKDNKLLESFNNYSKKLGLGLSAVSLQLEEIDNKDYIRFFNKGGSVSTVALLKDIEDSNGRYAIGETVCTTTSCASCCGCVPDGNYCSPCDFNTADCKRTTSG</sequence>
<name>A0A316DUZ1_9FLAO</name>
<comment type="caution">
    <text evidence="1">The sequence shown here is derived from an EMBL/GenBank/DDBJ whole genome shotgun (WGS) entry which is preliminary data.</text>
</comment>